<dbReference type="Gene3D" id="3.40.1440.10">
    <property type="entry name" value="GIY-YIG endonuclease"/>
    <property type="match status" value="1"/>
</dbReference>
<dbReference type="PANTHER" id="PTHR30231:SF37">
    <property type="entry name" value="EXODEOXYRIBONUCLEASE 10"/>
    <property type="match status" value="1"/>
</dbReference>
<dbReference type="RefSeq" id="WP_134193222.1">
    <property type="nucleotide sequence ID" value="NZ_JBHLUW010000022.1"/>
</dbReference>
<dbReference type="OrthoDB" id="9803913at2"/>
<dbReference type="FunFam" id="3.30.420.10:FF:000045">
    <property type="entry name" value="3'-5' exonuclease DinG"/>
    <property type="match status" value="1"/>
</dbReference>
<dbReference type="GO" id="GO:0045004">
    <property type="term" value="P:DNA replication proofreading"/>
    <property type="evidence" value="ECO:0007669"/>
    <property type="project" value="TreeGrafter"/>
</dbReference>
<dbReference type="GO" id="GO:0003677">
    <property type="term" value="F:DNA binding"/>
    <property type="evidence" value="ECO:0007669"/>
    <property type="project" value="InterPro"/>
</dbReference>
<dbReference type="SUPFAM" id="SSF53098">
    <property type="entry name" value="Ribonuclease H-like"/>
    <property type="match status" value="1"/>
</dbReference>
<dbReference type="InterPro" id="IPR012337">
    <property type="entry name" value="RNaseH-like_sf"/>
</dbReference>
<gene>
    <name evidence="7" type="ORF">BX592_11381</name>
</gene>
<keyword evidence="8" id="KW-1185">Reference proteome</keyword>
<dbReference type="GO" id="GO:0003887">
    <property type="term" value="F:DNA-directed DNA polymerase activity"/>
    <property type="evidence" value="ECO:0007669"/>
    <property type="project" value="UniProtKB-EC"/>
</dbReference>
<dbReference type="InterPro" id="IPR036397">
    <property type="entry name" value="RNaseH_sf"/>
</dbReference>
<dbReference type="PANTHER" id="PTHR30231">
    <property type="entry name" value="DNA POLYMERASE III SUBUNIT EPSILON"/>
    <property type="match status" value="1"/>
</dbReference>
<dbReference type="EMBL" id="SORE01000013">
    <property type="protein sequence ID" value="TDY46457.1"/>
    <property type="molecule type" value="Genomic_DNA"/>
</dbReference>
<evidence type="ECO:0000256" key="1">
    <source>
        <dbReference type="ARBA" id="ARBA00012417"/>
    </source>
</evidence>
<name>A0A4R8LMB8_9BURK</name>
<dbReference type="AlphaFoldDB" id="A0A4R8LMB8"/>
<dbReference type="InterPro" id="IPR006054">
    <property type="entry name" value="DnaQ"/>
</dbReference>
<dbReference type="GO" id="GO:0006289">
    <property type="term" value="P:nucleotide-excision repair"/>
    <property type="evidence" value="ECO:0007669"/>
    <property type="project" value="InterPro"/>
</dbReference>
<dbReference type="EC" id="2.7.7.7" evidence="1"/>
<comment type="caution">
    <text evidence="7">The sequence shown here is derived from an EMBL/GenBank/DDBJ whole genome shotgun (WGS) entry which is preliminary data.</text>
</comment>
<evidence type="ECO:0000256" key="4">
    <source>
        <dbReference type="ARBA" id="ARBA00049244"/>
    </source>
</evidence>
<dbReference type="NCBIfam" id="TIGR00573">
    <property type="entry name" value="dnaq"/>
    <property type="match status" value="1"/>
</dbReference>
<evidence type="ECO:0000259" key="6">
    <source>
        <dbReference type="PROSITE" id="PS50164"/>
    </source>
</evidence>
<dbReference type="InterPro" id="IPR035901">
    <property type="entry name" value="GIY-YIG_endonuc_sf"/>
</dbReference>
<dbReference type="Pfam" id="PF00929">
    <property type="entry name" value="RNase_T"/>
    <property type="match status" value="1"/>
</dbReference>
<comment type="function">
    <text evidence="2">DNA polymerase III is a complex, multichain enzyme responsible for most of the replicative synthesis in bacteria. The epsilon subunit contain the editing function and is a proofreading 3'-5' exonuclease.</text>
</comment>
<dbReference type="CDD" id="cd10434">
    <property type="entry name" value="GIY-YIG_UvrC_Cho"/>
    <property type="match status" value="1"/>
</dbReference>
<feature type="compositionally biased region" description="Polar residues" evidence="5">
    <location>
        <begin position="400"/>
        <end position="415"/>
    </location>
</feature>
<evidence type="ECO:0000313" key="7">
    <source>
        <dbReference type="EMBL" id="TDY46457.1"/>
    </source>
</evidence>
<dbReference type="Gene3D" id="3.30.420.10">
    <property type="entry name" value="Ribonuclease H-like superfamily/Ribonuclease H"/>
    <property type="match status" value="1"/>
</dbReference>
<evidence type="ECO:0000256" key="3">
    <source>
        <dbReference type="ARBA" id="ARBA00026073"/>
    </source>
</evidence>
<dbReference type="CDD" id="cd06127">
    <property type="entry name" value="DEDDh"/>
    <property type="match status" value="1"/>
</dbReference>
<organism evidence="7 8">
    <name type="scientific">Paraburkholderia rhizosphaerae</name>
    <dbReference type="NCBI Taxonomy" id="480658"/>
    <lineage>
        <taxon>Bacteria</taxon>
        <taxon>Pseudomonadati</taxon>
        <taxon>Pseudomonadota</taxon>
        <taxon>Betaproteobacteria</taxon>
        <taxon>Burkholderiales</taxon>
        <taxon>Burkholderiaceae</taxon>
        <taxon>Paraburkholderia</taxon>
    </lineage>
</organism>
<dbReference type="SMART" id="SM00479">
    <property type="entry name" value="EXOIII"/>
    <property type="match status" value="1"/>
</dbReference>
<evidence type="ECO:0000313" key="8">
    <source>
        <dbReference type="Proteomes" id="UP000295509"/>
    </source>
</evidence>
<comment type="catalytic activity">
    <reaction evidence="4">
        <text>DNA(n) + a 2'-deoxyribonucleoside 5'-triphosphate = DNA(n+1) + diphosphate</text>
        <dbReference type="Rhea" id="RHEA:22508"/>
        <dbReference type="Rhea" id="RHEA-COMP:17339"/>
        <dbReference type="Rhea" id="RHEA-COMP:17340"/>
        <dbReference type="ChEBI" id="CHEBI:33019"/>
        <dbReference type="ChEBI" id="CHEBI:61560"/>
        <dbReference type="ChEBI" id="CHEBI:173112"/>
        <dbReference type="EC" id="2.7.7.7"/>
    </reaction>
</comment>
<accession>A0A4R8LMB8</accession>
<dbReference type="PROSITE" id="PS50164">
    <property type="entry name" value="GIY_YIG"/>
    <property type="match status" value="1"/>
</dbReference>
<evidence type="ECO:0000256" key="2">
    <source>
        <dbReference type="ARBA" id="ARBA00025483"/>
    </source>
</evidence>
<sequence length="415" mass="45523">MSELFPATPAALDAPIAFVDLETTGGSTGVDRITEVGIVEVGPHGVSRWSTLVDPRQPIPPFIQQLTGITDAMVRGAPTFDAIAPELFARLEGKLFVAHNASFDRGFLRSEFGRAGLAFNPDVLCTVRLSRALFPAEKRHGLDALVERHALVPSDRHRALADADLLWQFWQRLHDLVPLDTLRAQVDRTMRRYRLAGGLTEDSLDAAPAGCGIYLFYGEDDVPLYVGRSVRVRQRIRAHLTGERRSSKDVRLAQLVRRVDWRATGGELGALLAEAQSIATLRPSHNRLPRTSKRDPVDAPWPFDGAIAFEESGGDRERAGEHVRIFHVVDRWCYLGHARSAAEAGALLAPNAARAFELSTYRIMQTHLARGLRVTPLVPAKPIEPAEPSDSLMSPKPEPLTTSFSEDTSAVSSAG</sequence>
<dbReference type="GO" id="GO:0005829">
    <property type="term" value="C:cytosol"/>
    <property type="evidence" value="ECO:0007669"/>
    <property type="project" value="TreeGrafter"/>
</dbReference>
<evidence type="ECO:0000256" key="5">
    <source>
        <dbReference type="SAM" id="MobiDB-lite"/>
    </source>
</evidence>
<dbReference type="SUPFAM" id="SSF82771">
    <property type="entry name" value="GIY-YIG endonuclease"/>
    <property type="match status" value="1"/>
</dbReference>
<dbReference type="InterPro" id="IPR047296">
    <property type="entry name" value="GIY-YIG_UvrC_Cho"/>
</dbReference>
<proteinExistence type="predicted"/>
<dbReference type="SMART" id="SM00465">
    <property type="entry name" value="GIYc"/>
    <property type="match status" value="1"/>
</dbReference>
<feature type="domain" description="GIY-YIG" evidence="6">
    <location>
        <begin position="209"/>
        <end position="287"/>
    </location>
</feature>
<reference evidence="7 8" key="1">
    <citation type="submission" date="2019-03" db="EMBL/GenBank/DDBJ databases">
        <title>Genomic Encyclopedia of Type Strains, Phase III (KMG-III): the genomes of soil and plant-associated and newly described type strains.</title>
        <authorList>
            <person name="Whitman W."/>
        </authorList>
    </citation>
    <scope>NUCLEOTIDE SEQUENCE [LARGE SCALE GENOMIC DNA]</scope>
    <source>
        <strain evidence="7 8">LMG 29544</strain>
    </source>
</reference>
<dbReference type="Proteomes" id="UP000295509">
    <property type="component" value="Unassembled WGS sequence"/>
</dbReference>
<dbReference type="GO" id="GO:0008408">
    <property type="term" value="F:3'-5' exonuclease activity"/>
    <property type="evidence" value="ECO:0007669"/>
    <property type="project" value="TreeGrafter"/>
</dbReference>
<comment type="subunit">
    <text evidence="3">DNA polymerase III contains a core (composed of alpha, epsilon and theta chains) that associates with a tau subunit. This core dimerizes to form the POLIII' complex. PolIII' associates with the gamma complex (composed of gamma, delta, delta', psi and chi chains) and with the beta chain to form the complete DNA polymerase III complex.</text>
</comment>
<protein>
    <recommendedName>
        <fullName evidence="1">DNA-directed DNA polymerase</fullName>
        <ecNumber evidence="1">2.7.7.7</ecNumber>
    </recommendedName>
</protein>
<dbReference type="InterPro" id="IPR013520">
    <property type="entry name" value="Ribonucl_H"/>
</dbReference>
<dbReference type="InterPro" id="IPR000305">
    <property type="entry name" value="GIY-YIG_endonuc"/>
</dbReference>
<feature type="region of interest" description="Disordered" evidence="5">
    <location>
        <begin position="380"/>
        <end position="415"/>
    </location>
</feature>